<dbReference type="GO" id="GO:0016702">
    <property type="term" value="F:oxidoreductase activity, acting on single donors with incorporation of molecular oxygen, incorporation of two atoms of oxygen"/>
    <property type="evidence" value="ECO:0007669"/>
    <property type="project" value="InterPro"/>
</dbReference>
<dbReference type="STRING" id="886293.Sinac_4348"/>
<dbReference type="Proteomes" id="UP000010798">
    <property type="component" value="Chromosome"/>
</dbReference>
<reference evidence="8 9" key="1">
    <citation type="submission" date="2012-02" db="EMBL/GenBank/DDBJ databases">
        <title>Complete sequence of chromosome of Singulisphaera acidiphila DSM 18658.</title>
        <authorList>
            <consortium name="US DOE Joint Genome Institute (JGI-PGF)"/>
            <person name="Lucas S."/>
            <person name="Copeland A."/>
            <person name="Lapidus A."/>
            <person name="Glavina del Rio T."/>
            <person name="Dalin E."/>
            <person name="Tice H."/>
            <person name="Bruce D."/>
            <person name="Goodwin L."/>
            <person name="Pitluck S."/>
            <person name="Peters L."/>
            <person name="Ovchinnikova G."/>
            <person name="Chertkov O."/>
            <person name="Kyrpides N."/>
            <person name="Mavromatis K."/>
            <person name="Ivanova N."/>
            <person name="Brettin T."/>
            <person name="Detter J.C."/>
            <person name="Han C."/>
            <person name="Larimer F."/>
            <person name="Land M."/>
            <person name="Hauser L."/>
            <person name="Markowitz V."/>
            <person name="Cheng J.-F."/>
            <person name="Hugenholtz P."/>
            <person name="Woyke T."/>
            <person name="Wu D."/>
            <person name="Tindall B."/>
            <person name="Pomrenke H."/>
            <person name="Brambilla E."/>
            <person name="Klenk H.-P."/>
            <person name="Eisen J.A."/>
        </authorList>
    </citation>
    <scope>NUCLEOTIDE SEQUENCE [LARGE SCALE GENOMIC DNA]</scope>
    <source>
        <strain evidence="9">ATCC BAA-1392 / DSM 18658 / VKM B-2454 / MOB10</strain>
    </source>
</reference>
<dbReference type="InterPro" id="IPR036388">
    <property type="entry name" value="WH-like_DNA-bd_sf"/>
</dbReference>
<feature type="compositionally biased region" description="Low complexity" evidence="5">
    <location>
        <begin position="294"/>
        <end position="311"/>
    </location>
</feature>
<dbReference type="InterPro" id="IPR013325">
    <property type="entry name" value="RNA_pol_sigma_r2"/>
</dbReference>
<evidence type="ECO:0000313" key="9">
    <source>
        <dbReference type="Proteomes" id="UP000010798"/>
    </source>
</evidence>
<gene>
    <name evidence="8" type="ordered locus">Sinac_4348</name>
</gene>
<dbReference type="EMBL" id="CP003364">
    <property type="protein sequence ID" value="AGA28545.1"/>
    <property type="molecule type" value="Genomic_DNA"/>
</dbReference>
<dbReference type="Pfam" id="PF13620">
    <property type="entry name" value="CarboxypepD_reg"/>
    <property type="match status" value="1"/>
</dbReference>
<evidence type="ECO:0000259" key="7">
    <source>
        <dbReference type="Pfam" id="PF08281"/>
    </source>
</evidence>
<dbReference type="InterPro" id="IPR015889">
    <property type="entry name" value="Intradiol_dOase_core"/>
</dbReference>
<feature type="domain" description="RNA polymerase sigma factor 70 region 4 type 2" evidence="7">
    <location>
        <begin position="137"/>
        <end position="188"/>
    </location>
</feature>
<dbReference type="InterPro" id="IPR039425">
    <property type="entry name" value="RNA_pol_sigma-70-like"/>
</dbReference>
<dbReference type="HOGENOM" id="CLU_307935_0_0_0"/>
<dbReference type="GO" id="GO:0005506">
    <property type="term" value="F:iron ion binding"/>
    <property type="evidence" value="ECO:0007669"/>
    <property type="project" value="InterPro"/>
</dbReference>
<protein>
    <submittedName>
        <fullName evidence="8">RNA polymerase sigma factor, sigma-70 family</fullName>
    </submittedName>
</protein>
<evidence type="ECO:0000313" key="8">
    <source>
        <dbReference type="EMBL" id="AGA28545.1"/>
    </source>
</evidence>
<feature type="domain" description="RNA polymerase sigma-70 region 2" evidence="6">
    <location>
        <begin position="41"/>
        <end position="102"/>
    </location>
</feature>
<comment type="similarity">
    <text evidence="1">Belongs to the sigma-70 factor family. ECF subfamily.</text>
</comment>
<keyword evidence="3" id="KW-0731">Sigma factor</keyword>
<feature type="region of interest" description="Disordered" evidence="5">
    <location>
        <begin position="289"/>
        <end position="323"/>
    </location>
</feature>
<name>L0DI62_SINAD</name>
<dbReference type="SUPFAM" id="SSF88946">
    <property type="entry name" value="Sigma2 domain of RNA polymerase sigma factors"/>
    <property type="match status" value="1"/>
</dbReference>
<evidence type="ECO:0000256" key="4">
    <source>
        <dbReference type="ARBA" id="ARBA00023163"/>
    </source>
</evidence>
<dbReference type="eggNOG" id="COG3485">
    <property type="taxonomic scope" value="Bacteria"/>
</dbReference>
<dbReference type="InterPro" id="IPR014284">
    <property type="entry name" value="RNA_pol_sigma-70_dom"/>
</dbReference>
<dbReference type="InterPro" id="IPR008969">
    <property type="entry name" value="CarboxyPept-like_regulatory"/>
</dbReference>
<evidence type="ECO:0000256" key="5">
    <source>
        <dbReference type="SAM" id="MobiDB-lite"/>
    </source>
</evidence>
<dbReference type="SUPFAM" id="SSF49464">
    <property type="entry name" value="Carboxypeptidase regulatory domain-like"/>
    <property type="match status" value="1"/>
</dbReference>
<dbReference type="SUPFAM" id="SSF49478">
    <property type="entry name" value="Cna protein B-type domain"/>
    <property type="match status" value="1"/>
</dbReference>
<dbReference type="GO" id="GO:0003677">
    <property type="term" value="F:DNA binding"/>
    <property type="evidence" value="ECO:0007669"/>
    <property type="project" value="InterPro"/>
</dbReference>
<keyword evidence="2" id="KW-0805">Transcription regulation</keyword>
<dbReference type="AlphaFoldDB" id="L0DI62"/>
<dbReference type="NCBIfam" id="TIGR02937">
    <property type="entry name" value="sigma70-ECF"/>
    <property type="match status" value="1"/>
</dbReference>
<keyword evidence="9" id="KW-1185">Reference proteome</keyword>
<evidence type="ECO:0000256" key="1">
    <source>
        <dbReference type="ARBA" id="ARBA00010641"/>
    </source>
</evidence>
<evidence type="ECO:0000256" key="2">
    <source>
        <dbReference type="ARBA" id="ARBA00023015"/>
    </source>
</evidence>
<dbReference type="InterPro" id="IPR007627">
    <property type="entry name" value="RNA_pol_sigma70_r2"/>
</dbReference>
<dbReference type="PANTHER" id="PTHR43133:SF51">
    <property type="entry name" value="RNA POLYMERASE SIGMA FACTOR"/>
    <property type="match status" value="1"/>
</dbReference>
<dbReference type="GO" id="GO:0006352">
    <property type="term" value="P:DNA-templated transcription initiation"/>
    <property type="evidence" value="ECO:0007669"/>
    <property type="project" value="InterPro"/>
</dbReference>
<dbReference type="KEGG" id="saci:Sinac_4348"/>
<accession>L0DI62</accession>
<evidence type="ECO:0000256" key="3">
    <source>
        <dbReference type="ARBA" id="ARBA00023082"/>
    </source>
</evidence>
<dbReference type="InterPro" id="IPR013324">
    <property type="entry name" value="RNA_pol_sigma_r3/r4-like"/>
</dbReference>
<dbReference type="Gene3D" id="1.10.1740.10">
    <property type="match status" value="1"/>
</dbReference>
<dbReference type="Gene3D" id="1.10.10.10">
    <property type="entry name" value="Winged helix-like DNA-binding domain superfamily/Winged helix DNA-binding domain"/>
    <property type="match status" value="1"/>
</dbReference>
<dbReference type="Gene3D" id="2.60.130.10">
    <property type="entry name" value="Aromatic compound dioxygenase"/>
    <property type="match status" value="1"/>
</dbReference>
<dbReference type="InterPro" id="IPR013249">
    <property type="entry name" value="RNA_pol_sigma70_r4_t2"/>
</dbReference>
<dbReference type="eggNOG" id="COG1595">
    <property type="taxonomic scope" value="Bacteria"/>
</dbReference>
<dbReference type="Pfam" id="PF04542">
    <property type="entry name" value="Sigma70_r2"/>
    <property type="match status" value="1"/>
</dbReference>
<keyword evidence="4" id="KW-0804">Transcription</keyword>
<sequence>MPSVPQQIDRLFAEGTLTGLSDAELLGRFASGRDAMAFDALVARHGPMVLGVCRGLLNDPNDAEDAFQATFLILVRKAGTFRGPVALGGWLYLTARRVAIRANVAAARRRAYERRAAQMAQMTSEPGGSTRDELLSILHEEIARLPKKSRLAVVLCDLQGTPQDQASAELRLSERTLRRRLSEGRERLRARLAGRGLGQDQAMLAALCLREARITVPTAWRSATVRAALAAFEPAAAAGTVSAAAMALTREVSRTMLLQKLTLASAVLATSCLLAWGASAALLPPEPEVTNQGAAKAPAPAPAAPKAAESAVPPPGSDLAASAGMHPVRGQVLDPDGKPVPDAKVYVRHYAEIRWNEIDPMAARQKGRVAATDAEGRFHFELDKGASDGSYNSGEIGWHKAQIAVTAPGFAPAWIEAGDTAKQGEMALRLVRDDVPVLGRVLDSQGRPVAGVVVRIRAICEVQEGVDLDAMLASGAMDENIDNRSRYYGNPLGATTPAWQADPSPLWPGDRNTWTTDGDGRFEVRGVGRDRIARLEFHGGGVADGTLDVIARPAKASPKARPRPNLRKEVGLEGRDATFLGYYPQGTQLVGATFDYIAGPTKPIVGVVRLKGSGKPVEGAIVRGADPGTHTAVTARTDAEGRFRLDGVPKGDYYQIKLDPRPGIDPFFRHAEIIDDTEGLKPIEASVEVSPGVIVTGRLVDKATGRVIPPADVEYNKAPDNLATGSALAFSRLADGAFGLTVPPGRGMIAGAAAAEGKDDPYVGASLKAADRKQESDEKFYKFKTVGYHTYRFIDIPADSGPVAVDLELTRGLSRAGRLTDPDGRPVVGARAYGLSARDWSGTGRSQPLDAETFEVGGLESGHPRLLVFTHGARRLVGAAVLEEEDLKSNTPLEVKLVPSGAIKGRLLDDDGLPWAGARLDVTMFDPDRPPGFACSFGEPVTVDAQGHFLVDAFVPGVETEVMIIAPKGARGLLDGGNALRKPALKPGEVRDLGDVKAKKIPQQ</sequence>
<dbReference type="PANTHER" id="PTHR43133">
    <property type="entry name" value="RNA POLYMERASE ECF-TYPE SIGMA FACTO"/>
    <property type="match status" value="1"/>
</dbReference>
<dbReference type="GO" id="GO:0016987">
    <property type="term" value="F:sigma factor activity"/>
    <property type="evidence" value="ECO:0007669"/>
    <property type="project" value="UniProtKB-KW"/>
</dbReference>
<dbReference type="SUPFAM" id="SSF88659">
    <property type="entry name" value="Sigma3 and sigma4 domains of RNA polymerase sigma factors"/>
    <property type="match status" value="1"/>
</dbReference>
<evidence type="ECO:0000259" key="6">
    <source>
        <dbReference type="Pfam" id="PF04542"/>
    </source>
</evidence>
<organism evidence="8 9">
    <name type="scientific">Singulisphaera acidiphila (strain ATCC BAA-1392 / DSM 18658 / VKM B-2454 / MOB10)</name>
    <dbReference type="NCBI Taxonomy" id="886293"/>
    <lineage>
        <taxon>Bacteria</taxon>
        <taxon>Pseudomonadati</taxon>
        <taxon>Planctomycetota</taxon>
        <taxon>Planctomycetia</taxon>
        <taxon>Isosphaerales</taxon>
        <taxon>Isosphaeraceae</taxon>
        <taxon>Singulisphaera</taxon>
    </lineage>
</organism>
<dbReference type="Pfam" id="PF08281">
    <property type="entry name" value="Sigma70_r4_2"/>
    <property type="match status" value="1"/>
</dbReference>
<proteinExistence type="inferred from homology"/>
<dbReference type="RefSeq" id="WP_015247668.1">
    <property type="nucleotide sequence ID" value="NC_019892.1"/>
</dbReference>